<name>A0ABN1IK58_9FLAO</name>
<evidence type="ECO:0008006" key="4">
    <source>
        <dbReference type="Google" id="ProtNLM"/>
    </source>
</evidence>
<organism evidence="2 3">
    <name type="scientific">Aquimarina litoralis</name>
    <dbReference type="NCBI Taxonomy" id="584605"/>
    <lineage>
        <taxon>Bacteria</taxon>
        <taxon>Pseudomonadati</taxon>
        <taxon>Bacteroidota</taxon>
        <taxon>Flavobacteriia</taxon>
        <taxon>Flavobacteriales</taxon>
        <taxon>Flavobacteriaceae</taxon>
        <taxon>Aquimarina</taxon>
    </lineage>
</organism>
<dbReference type="PANTHER" id="PTHR43737:SF1">
    <property type="entry name" value="DUF1501 DOMAIN-CONTAINING PROTEIN"/>
    <property type="match status" value="1"/>
</dbReference>
<sequence length="541" mass="59986">MCDTHYTNFTPQSGSCNTKEHKKWNRRSFLQALGIVGGGTVAFANTALSVSKPSPLSAALNDAETDRVLVIVRLKGGNDGLNTIIPLNQYDTYANARPNIRIRENQLFNLNDEYGMPNYANKFEQLWGNGQMKIVHGVGYEQSALSHFTGSDIWATSDVTDQETSGWMARYFENIYPDYLLNPPEKPAAIQIGSSGNLIFNGSQNNFAFSVADPKKLFEIAQNGSLYDLNNLPDCTHGEKVGYLKGVANTTFTYAGVINEAYERTSDFGNYPDNRLSQQLSVVSRLIKGNLGTKVYFVTLGGFDTHNDQLNRQEELITQLSETMDYFYKDLADAGWDDKVLSMTISEFGRRVKENGSRGTDHGTAAPMMLFGTGLEGNGFIGDHPDLSNLNQNGNLYNTNDFRQVYASIMKEWLCVDSNLVNEVLLGQQYSNLDLGFSCNSLGTDGTDGDEIPTFDNFNHTVTYTGNQSYIHITNAEAGHTNVDLYSSSGQKIANLKNEILLEGEHVINVKQAVKTTLSEGFYAYRITKGKKSYSKPVIIF</sequence>
<evidence type="ECO:0000313" key="2">
    <source>
        <dbReference type="EMBL" id="GAA0715827.1"/>
    </source>
</evidence>
<dbReference type="EMBL" id="BAAAGE010000001">
    <property type="protein sequence ID" value="GAA0715827.1"/>
    <property type="molecule type" value="Genomic_DNA"/>
</dbReference>
<keyword evidence="1" id="KW-1133">Transmembrane helix</keyword>
<keyword evidence="1" id="KW-0812">Transmembrane</keyword>
<protein>
    <recommendedName>
        <fullName evidence="4">DUF1501 domain-containing protein</fullName>
    </recommendedName>
</protein>
<dbReference type="InterPro" id="IPR010869">
    <property type="entry name" value="DUF1501"/>
</dbReference>
<reference evidence="2 3" key="1">
    <citation type="journal article" date="2019" name="Int. J. Syst. Evol. Microbiol.">
        <title>The Global Catalogue of Microorganisms (GCM) 10K type strain sequencing project: providing services to taxonomists for standard genome sequencing and annotation.</title>
        <authorList>
            <consortium name="The Broad Institute Genomics Platform"/>
            <consortium name="The Broad Institute Genome Sequencing Center for Infectious Disease"/>
            <person name="Wu L."/>
            <person name="Ma J."/>
        </authorList>
    </citation>
    <scope>NUCLEOTIDE SEQUENCE [LARGE SCALE GENOMIC DNA]</scope>
    <source>
        <strain evidence="2 3">JCM 15974</strain>
    </source>
</reference>
<dbReference type="RefSeq" id="WP_343911220.1">
    <property type="nucleotide sequence ID" value="NZ_BAAAGE010000001.1"/>
</dbReference>
<dbReference type="PANTHER" id="PTHR43737">
    <property type="entry name" value="BLL7424 PROTEIN"/>
    <property type="match status" value="1"/>
</dbReference>
<proteinExistence type="predicted"/>
<accession>A0ABN1IK58</accession>
<keyword evidence="1" id="KW-0472">Membrane</keyword>
<evidence type="ECO:0000256" key="1">
    <source>
        <dbReference type="SAM" id="Phobius"/>
    </source>
</evidence>
<dbReference type="Proteomes" id="UP001501758">
    <property type="component" value="Unassembled WGS sequence"/>
</dbReference>
<comment type="caution">
    <text evidence="2">The sequence shown here is derived from an EMBL/GenBank/DDBJ whole genome shotgun (WGS) entry which is preliminary data.</text>
</comment>
<evidence type="ECO:0000313" key="3">
    <source>
        <dbReference type="Proteomes" id="UP001501758"/>
    </source>
</evidence>
<dbReference type="Pfam" id="PF07394">
    <property type="entry name" value="DUF1501"/>
    <property type="match status" value="1"/>
</dbReference>
<feature type="transmembrane region" description="Helical" evidence="1">
    <location>
        <begin position="29"/>
        <end position="48"/>
    </location>
</feature>
<keyword evidence="3" id="KW-1185">Reference proteome</keyword>
<gene>
    <name evidence="2" type="ORF">GCM10009430_10760</name>
</gene>